<keyword evidence="2" id="KW-1133">Transmembrane helix</keyword>
<dbReference type="RefSeq" id="WP_380635368.1">
    <property type="nucleotide sequence ID" value="NZ_JBHSQO010000009.1"/>
</dbReference>
<keyword evidence="2" id="KW-0472">Membrane</keyword>
<evidence type="ECO:0008006" key="5">
    <source>
        <dbReference type="Google" id="ProtNLM"/>
    </source>
</evidence>
<dbReference type="Gene3D" id="3.40.50.2300">
    <property type="match status" value="2"/>
</dbReference>
<feature type="region of interest" description="Disordered" evidence="1">
    <location>
        <begin position="244"/>
        <end position="265"/>
    </location>
</feature>
<dbReference type="Proteomes" id="UP001596220">
    <property type="component" value="Unassembled WGS sequence"/>
</dbReference>
<comment type="caution">
    <text evidence="3">The sequence shown here is derived from an EMBL/GenBank/DDBJ whole genome shotgun (WGS) entry which is preliminary data.</text>
</comment>
<evidence type="ECO:0000256" key="1">
    <source>
        <dbReference type="SAM" id="MobiDB-lite"/>
    </source>
</evidence>
<dbReference type="SUPFAM" id="SSF53822">
    <property type="entry name" value="Periplasmic binding protein-like I"/>
    <property type="match status" value="1"/>
</dbReference>
<keyword evidence="4" id="KW-1185">Reference proteome</keyword>
<organism evidence="3 4">
    <name type="scientific">Saccharothrix lopnurensis</name>
    <dbReference type="NCBI Taxonomy" id="1670621"/>
    <lineage>
        <taxon>Bacteria</taxon>
        <taxon>Bacillati</taxon>
        <taxon>Actinomycetota</taxon>
        <taxon>Actinomycetes</taxon>
        <taxon>Pseudonocardiales</taxon>
        <taxon>Pseudonocardiaceae</taxon>
        <taxon>Saccharothrix</taxon>
    </lineage>
</organism>
<protein>
    <recommendedName>
        <fullName evidence="5">ABC-type branched-subunit amino acid transport system substrate-binding protein</fullName>
    </recommendedName>
</protein>
<evidence type="ECO:0000313" key="4">
    <source>
        <dbReference type="Proteomes" id="UP001596220"/>
    </source>
</evidence>
<feature type="transmembrane region" description="Helical" evidence="2">
    <location>
        <begin position="18"/>
        <end position="37"/>
    </location>
</feature>
<dbReference type="InterPro" id="IPR028082">
    <property type="entry name" value="Peripla_BP_I"/>
</dbReference>
<evidence type="ECO:0000256" key="2">
    <source>
        <dbReference type="SAM" id="Phobius"/>
    </source>
</evidence>
<proteinExistence type="predicted"/>
<name>A0ABW1P4L4_9PSEU</name>
<accession>A0ABW1P4L4</accession>
<reference evidence="4" key="1">
    <citation type="journal article" date="2019" name="Int. J. Syst. Evol. Microbiol.">
        <title>The Global Catalogue of Microorganisms (GCM) 10K type strain sequencing project: providing services to taxonomists for standard genome sequencing and annotation.</title>
        <authorList>
            <consortium name="The Broad Institute Genomics Platform"/>
            <consortium name="The Broad Institute Genome Sequencing Center for Infectious Disease"/>
            <person name="Wu L."/>
            <person name="Ma J."/>
        </authorList>
    </citation>
    <scope>NUCLEOTIDE SEQUENCE [LARGE SCALE GENOMIC DNA]</scope>
    <source>
        <strain evidence="4">CGMCC 4.7246</strain>
    </source>
</reference>
<sequence>MTRVEIPDARPKRTARRVVAWCAAAVVVAAAIVVWAWPSHEPVCDDQVGLTPVDGQCVGVADTDRVYDFGHEELRDVAVRLREANAGARQDDEHHVGIAVLLNLTPGDHAIEPPTQLRKQLEGALRAQAAHNEDRGHLPRVELLLANAGDGFEHWPKAVEELLRRRGTPDNLVAVTGFGQSLTKVTDAIRALAEEKVPMVASTLTSSTLQGIRGLLRPAPNNSQQAVVAAEKAAEIARGKLARRGVPGTGSTAAPLPGASTGPEKPKAVIITDEKEGDPYPSDLKETFEVEFGRLGGQVADPLFYNSGLGEVSGTFRNHWLNICSEKAEVIYFAGRGLHLSAFVGALSDVYCDIAPDLVVLSGDDSPTEDQVAGKNFTEALDKGIEIINTELAPPDLWEALDLVRAKPEGSIAPDAMTDAGVERFLGPRDGASAAQPADDGEVLSYDAVFTATTLVQNAVEPDREEAVTARDVWAVIDSIRDFTAVQGASGRLSYDTQGNAVRKTVFLMSRTAEGHELVDVR</sequence>
<gene>
    <name evidence="3" type="ORF">ACFP3R_11580</name>
</gene>
<evidence type="ECO:0000313" key="3">
    <source>
        <dbReference type="EMBL" id="MFC6089912.1"/>
    </source>
</evidence>
<dbReference type="EMBL" id="JBHSQO010000009">
    <property type="protein sequence ID" value="MFC6089912.1"/>
    <property type="molecule type" value="Genomic_DNA"/>
</dbReference>
<keyword evidence="2" id="KW-0812">Transmembrane</keyword>